<dbReference type="EMBL" id="GGEC01071575">
    <property type="protein sequence ID" value="MBX52059.1"/>
    <property type="molecule type" value="Transcribed_RNA"/>
</dbReference>
<proteinExistence type="predicted"/>
<sequence length="34" mass="3596">MTLLSSIFSSGKNVPGGSFCILDVIMDNASCKLF</sequence>
<name>A0A2P2PBJ1_RHIMU</name>
<dbReference type="AlphaFoldDB" id="A0A2P2PBJ1"/>
<reference evidence="1" key="1">
    <citation type="submission" date="2018-02" db="EMBL/GenBank/DDBJ databases">
        <title>Rhizophora mucronata_Transcriptome.</title>
        <authorList>
            <person name="Meera S.P."/>
            <person name="Sreeshan A."/>
            <person name="Augustine A."/>
        </authorList>
    </citation>
    <scope>NUCLEOTIDE SEQUENCE</scope>
    <source>
        <tissue evidence="1">Leaf</tissue>
    </source>
</reference>
<protein>
    <submittedName>
        <fullName evidence="1">Uncharacterized protein</fullName>
    </submittedName>
</protein>
<evidence type="ECO:0000313" key="1">
    <source>
        <dbReference type="EMBL" id="MBX52059.1"/>
    </source>
</evidence>
<accession>A0A2P2PBJ1</accession>
<organism evidence="1">
    <name type="scientific">Rhizophora mucronata</name>
    <name type="common">Asiatic mangrove</name>
    <dbReference type="NCBI Taxonomy" id="61149"/>
    <lineage>
        <taxon>Eukaryota</taxon>
        <taxon>Viridiplantae</taxon>
        <taxon>Streptophyta</taxon>
        <taxon>Embryophyta</taxon>
        <taxon>Tracheophyta</taxon>
        <taxon>Spermatophyta</taxon>
        <taxon>Magnoliopsida</taxon>
        <taxon>eudicotyledons</taxon>
        <taxon>Gunneridae</taxon>
        <taxon>Pentapetalae</taxon>
        <taxon>rosids</taxon>
        <taxon>fabids</taxon>
        <taxon>Malpighiales</taxon>
        <taxon>Rhizophoraceae</taxon>
        <taxon>Rhizophora</taxon>
    </lineage>
</organism>